<evidence type="ECO:0008006" key="4">
    <source>
        <dbReference type="Google" id="ProtNLM"/>
    </source>
</evidence>
<keyword evidence="3" id="KW-1185">Reference proteome</keyword>
<reference evidence="2 3" key="1">
    <citation type="submission" date="2019-12" db="EMBL/GenBank/DDBJ databases">
        <authorList>
            <person name="Shi Y."/>
        </authorList>
    </citation>
    <scope>NUCLEOTIDE SEQUENCE [LARGE SCALE GENOMIC DNA]</scope>
    <source>
        <strain evidence="2 3">JCM 17929</strain>
    </source>
</reference>
<organism evidence="2 3">
    <name type="scientific">Kocuria sediminis</name>
    <dbReference type="NCBI Taxonomy" id="1038857"/>
    <lineage>
        <taxon>Bacteria</taxon>
        <taxon>Bacillati</taxon>
        <taxon>Actinomycetota</taxon>
        <taxon>Actinomycetes</taxon>
        <taxon>Micrococcales</taxon>
        <taxon>Micrococcaceae</taxon>
        <taxon>Kocuria</taxon>
    </lineage>
</organism>
<gene>
    <name evidence="2" type="ORF">GMA12_07995</name>
</gene>
<protein>
    <recommendedName>
        <fullName evidence="4">DUF3592 domain-containing protein</fullName>
    </recommendedName>
</protein>
<dbReference type="RefSeq" id="WP_156268839.1">
    <property type="nucleotide sequence ID" value="NZ_WOGU01000005.1"/>
</dbReference>
<sequence length="125" mass="13921">MTGLRGAALLEVLSAAATNTGVALVVAALLIRCLYLGWHRTEALHVLTDGKSCLRWHTTRYEIHEEPWPDPPAPVPAPGAEVTVYYRVRDPHRWALTAPYRMTRWLFWTGAVLTVIGLLLPLLLG</sequence>
<keyword evidence="1" id="KW-0812">Transmembrane</keyword>
<name>A0A6N8GLF5_9MICC</name>
<keyword evidence="1" id="KW-0472">Membrane</keyword>
<keyword evidence="1" id="KW-1133">Transmembrane helix</keyword>
<evidence type="ECO:0000313" key="3">
    <source>
        <dbReference type="Proteomes" id="UP000436989"/>
    </source>
</evidence>
<dbReference type="Proteomes" id="UP000436989">
    <property type="component" value="Unassembled WGS sequence"/>
</dbReference>
<dbReference type="EMBL" id="WOGU01000005">
    <property type="protein sequence ID" value="MUN63080.1"/>
    <property type="molecule type" value="Genomic_DNA"/>
</dbReference>
<evidence type="ECO:0000256" key="1">
    <source>
        <dbReference type="SAM" id="Phobius"/>
    </source>
</evidence>
<evidence type="ECO:0000313" key="2">
    <source>
        <dbReference type="EMBL" id="MUN63080.1"/>
    </source>
</evidence>
<feature type="transmembrane region" description="Helical" evidence="1">
    <location>
        <begin position="105"/>
        <end position="124"/>
    </location>
</feature>
<feature type="transmembrane region" description="Helical" evidence="1">
    <location>
        <begin position="12"/>
        <end position="35"/>
    </location>
</feature>
<dbReference type="AlphaFoldDB" id="A0A6N8GLF5"/>
<accession>A0A6N8GLF5</accession>
<comment type="caution">
    <text evidence="2">The sequence shown here is derived from an EMBL/GenBank/DDBJ whole genome shotgun (WGS) entry which is preliminary data.</text>
</comment>
<proteinExistence type="predicted"/>